<comment type="caution">
    <text evidence="3">The sequence shown here is derived from an EMBL/GenBank/DDBJ whole genome shotgun (WGS) entry which is preliminary data.</text>
</comment>
<dbReference type="PIRSF" id="PIRSF017082">
    <property type="entry name" value="YflP"/>
    <property type="match status" value="1"/>
</dbReference>
<sequence length="335" mass="36282">MMKRRIAVVLAGVMALSMLAACGGKKTTASNEEGNADNFKMKSTLNWVVTSSPGGGSDIYTREISDILTKEDLVNGQTITVTNKTDGGGEVGRNEVATTNGQKADYTLLTFNSGDLMPMVENTKNRSSNFKIIAIMAVDKQLIFKGKDTKYDDFASAIEAAKSGTQIIIGGSKGDDVAAYNALLDEIGVSKDNMKYITYDSTGDAITAALGGHVEFVISKPAAASEYVEAGDLTPVVALSTERYSGKFDCPTLSEIGDYKDVEVPVWRGVAGPANMSADAVAYYSEVLKKISESEEWKTDYLEKNQLISNYMDYKEATKYVTEYEKDYLESLGKK</sequence>
<feature type="chain" id="PRO_5039357695" evidence="2">
    <location>
        <begin position="21"/>
        <end position="335"/>
    </location>
</feature>
<dbReference type="PANTHER" id="PTHR42928:SF3">
    <property type="entry name" value="UPF0065 PROTEIN YFLP"/>
    <property type="match status" value="1"/>
</dbReference>
<dbReference type="Proteomes" id="UP000286595">
    <property type="component" value="Unassembled WGS sequence"/>
</dbReference>
<keyword evidence="2" id="KW-0732">Signal</keyword>
<comment type="similarity">
    <text evidence="1">Belongs to the UPF0065 (bug) family.</text>
</comment>
<dbReference type="PANTHER" id="PTHR42928">
    <property type="entry name" value="TRICARBOXYLATE-BINDING PROTEIN"/>
    <property type="match status" value="1"/>
</dbReference>
<organism evidence="3 4">
    <name type="scientific">Coprococcus comes</name>
    <dbReference type="NCBI Taxonomy" id="410072"/>
    <lineage>
        <taxon>Bacteria</taxon>
        <taxon>Bacillati</taxon>
        <taxon>Bacillota</taxon>
        <taxon>Clostridia</taxon>
        <taxon>Lachnospirales</taxon>
        <taxon>Lachnospiraceae</taxon>
        <taxon>Coprococcus</taxon>
    </lineage>
</organism>
<evidence type="ECO:0000313" key="3">
    <source>
        <dbReference type="EMBL" id="RHG60142.1"/>
    </source>
</evidence>
<dbReference type="InterPro" id="IPR042100">
    <property type="entry name" value="Bug_dom1"/>
</dbReference>
<reference evidence="3 4" key="1">
    <citation type="submission" date="2018-08" db="EMBL/GenBank/DDBJ databases">
        <title>A genome reference for cultivated species of the human gut microbiota.</title>
        <authorList>
            <person name="Zou Y."/>
            <person name="Xue W."/>
            <person name="Luo G."/>
        </authorList>
    </citation>
    <scope>NUCLEOTIDE SEQUENCE [LARGE SCALE GENOMIC DNA]</scope>
    <source>
        <strain evidence="3 4">AM22-12LB</strain>
    </source>
</reference>
<evidence type="ECO:0000256" key="2">
    <source>
        <dbReference type="SAM" id="SignalP"/>
    </source>
</evidence>
<accession>A0A414UB58</accession>
<protein>
    <submittedName>
        <fullName evidence="3">Tripartite tricarboxylate transporter substrate binding protein</fullName>
    </submittedName>
</protein>
<dbReference type="Gene3D" id="3.40.190.150">
    <property type="entry name" value="Bordetella uptake gene, domain 1"/>
    <property type="match status" value="1"/>
</dbReference>
<evidence type="ECO:0000256" key="1">
    <source>
        <dbReference type="ARBA" id="ARBA00006987"/>
    </source>
</evidence>
<dbReference type="EMBL" id="QRIM01000010">
    <property type="protein sequence ID" value="RHG60142.1"/>
    <property type="molecule type" value="Genomic_DNA"/>
</dbReference>
<dbReference type="Pfam" id="PF03401">
    <property type="entry name" value="TctC"/>
    <property type="match status" value="1"/>
</dbReference>
<feature type="signal peptide" evidence="2">
    <location>
        <begin position="1"/>
        <end position="20"/>
    </location>
</feature>
<gene>
    <name evidence="3" type="ORF">DW252_09715</name>
</gene>
<proteinExistence type="inferred from homology"/>
<dbReference type="PROSITE" id="PS51257">
    <property type="entry name" value="PROKAR_LIPOPROTEIN"/>
    <property type="match status" value="1"/>
</dbReference>
<dbReference type="Gene3D" id="3.40.190.10">
    <property type="entry name" value="Periplasmic binding protein-like II"/>
    <property type="match status" value="1"/>
</dbReference>
<dbReference type="AlphaFoldDB" id="A0A414UB58"/>
<dbReference type="InterPro" id="IPR005064">
    <property type="entry name" value="BUG"/>
</dbReference>
<name>A0A414UB58_9FIRM</name>
<evidence type="ECO:0000313" key="4">
    <source>
        <dbReference type="Proteomes" id="UP000286595"/>
    </source>
</evidence>